<dbReference type="EMBL" id="BDGG01000002">
    <property type="protein sequence ID" value="GAU93242.1"/>
    <property type="molecule type" value="Genomic_DNA"/>
</dbReference>
<organism evidence="1 2">
    <name type="scientific">Ramazzottius varieornatus</name>
    <name type="common">Water bear</name>
    <name type="synonym">Tardigrade</name>
    <dbReference type="NCBI Taxonomy" id="947166"/>
    <lineage>
        <taxon>Eukaryota</taxon>
        <taxon>Metazoa</taxon>
        <taxon>Ecdysozoa</taxon>
        <taxon>Tardigrada</taxon>
        <taxon>Eutardigrada</taxon>
        <taxon>Parachela</taxon>
        <taxon>Hypsibioidea</taxon>
        <taxon>Ramazzottiidae</taxon>
        <taxon>Ramazzottius</taxon>
    </lineage>
</organism>
<protein>
    <recommendedName>
        <fullName evidence="3">BBSome-interacting protein 1</fullName>
    </recommendedName>
</protein>
<sequence length="78" mass="8706">MATSSEYLWNSPTGIKSDLPNEVVPVRLAHVFDESPPALKPLMPKLLPLRSVTLVKLEKMQQDIEEAMKAHKLASPNQ</sequence>
<reference evidence="1 2" key="1">
    <citation type="journal article" date="2016" name="Nat. Commun.">
        <title>Extremotolerant tardigrade genome and improved radiotolerance of human cultured cells by tardigrade-unique protein.</title>
        <authorList>
            <person name="Hashimoto T."/>
            <person name="Horikawa D.D."/>
            <person name="Saito Y."/>
            <person name="Kuwahara H."/>
            <person name="Kozuka-Hata H."/>
            <person name="Shin-I T."/>
            <person name="Minakuchi Y."/>
            <person name="Ohishi K."/>
            <person name="Motoyama A."/>
            <person name="Aizu T."/>
            <person name="Enomoto A."/>
            <person name="Kondo K."/>
            <person name="Tanaka S."/>
            <person name="Hara Y."/>
            <person name="Koshikawa S."/>
            <person name="Sagara H."/>
            <person name="Miura T."/>
            <person name="Yokobori S."/>
            <person name="Miyagawa K."/>
            <person name="Suzuki Y."/>
            <person name="Kubo T."/>
            <person name="Oyama M."/>
            <person name="Kohara Y."/>
            <person name="Fujiyama A."/>
            <person name="Arakawa K."/>
            <person name="Katayama T."/>
            <person name="Toyoda A."/>
            <person name="Kunieda T."/>
        </authorList>
    </citation>
    <scope>NUCLEOTIDE SEQUENCE [LARGE SCALE GENOMIC DNA]</scope>
    <source>
        <strain evidence="1 2">YOKOZUNA-1</strain>
    </source>
</reference>
<dbReference type="AlphaFoldDB" id="A0A1D1UZY1"/>
<name>A0A1D1UZY1_RAMVA</name>
<dbReference type="OrthoDB" id="2154978at2759"/>
<evidence type="ECO:0000313" key="1">
    <source>
        <dbReference type="EMBL" id="GAU93242.1"/>
    </source>
</evidence>
<gene>
    <name evidence="1" type="primary">RvY_05208-1</name>
    <name evidence="1" type="synonym">RvY_05208.1</name>
    <name evidence="1" type="ORF">RvY_05208</name>
</gene>
<dbReference type="Proteomes" id="UP000186922">
    <property type="component" value="Unassembled WGS sequence"/>
</dbReference>
<keyword evidence="2" id="KW-1185">Reference proteome</keyword>
<evidence type="ECO:0008006" key="3">
    <source>
        <dbReference type="Google" id="ProtNLM"/>
    </source>
</evidence>
<proteinExistence type="predicted"/>
<comment type="caution">
    <text evidence="1">The sequence shown here is derived from an EMBL/GenBank/DDBJ whole genome shotgun (WGS) entry which is preliminary data.</text>
</comment>
<evidence type="ECO:0000313" key="2">
    <source>
        <dbReference type="Proteomes" id="UP000186922"/>
    </source>
</evidence>
<dbReference type="GO" id="GO:0060271">
    <property type="term" value="P:cilium assembly"/>
    <property type="evidence" value="ECO:0007669"/>
    <property type="project" value="InterPro"/>
</dbReference>
<accession>A0A1D1UZY1</accession>
<dbReference type="InterPro" id="IPR028233">
    <property type="entry name" value="BBIP10"/>
</dbReference>
<dbReference type="Pfam" id="PF14777">
    <property type="entry name" value="BBIP10"/>
    <property type="match status" value="1"/>
</dbReference>
<dbReference type="GO" id="GO:0034464">
    <property type="term" value="C:BBSome"/>
    <property type="evidence" value="ECO:0007669"/>
    <property type="project" value="InterPro"/>
</dbReference>